<dbReference type="InterPro" id="IPR001279">
    <property type="entry name" value="Metallo-B-lactamas"/>
</dbReference>
<dbReference type="OrthoDB" id="9805728at2"/>
<protein>
    <submittedName>
        <fullName evidence="2">MBL fold metallo-hydrolase</fullName>
    </submittedName>
</protein>
<dbReference type="Pfam" id="PF12706">
    <property type="entry name" value="Lactamase_B_2"/>
    <property type="match status" value="1"/>
</dbReference>
<reference evidence="3" key="1">
    <citation type="submission" date="2017-05" db="EMBL/GenBank/DDBJ databases">
        <authorList>
            <person name="Sung H."/>
        </authorList>
    </citation>
    <scope>NUCLEOTIDE SEQUENCE [LARGE SCALE GENOMIC DNA]</scope>
    <source>
        <strain evidence="3">AR23208</strain>
    </source>
</reference>
<dbReference type="InterPro" id="IPR036866">
    <property type="entry name" value="RibonucZ/Hydroxyglut_hydro"/>
</dbReference>
<keyword evidence="2" id="KW-0378">Hydrolase</keyword>
<sequence>MKVLLWVLGILVFFAAALAALILLQYSRMRKLHPKPAYKQPQRKPAIAEWSDDHVTVSWIGHSTLYLNVLGKKIITDPVFSEKVGVSLGGPLVIGPKRHTAAALTVEEAGAPDLILLSHAHLDHFDLPTLKRLQNPATSVVTAHNTSRLLKRMSFRRVLELGGRERVELADGLTITAVPVKHWGRRFPWNGDYGWTGYLIEYRGVRLFFAGDTAYTPSFAELRQYGPIDIAFLPIGAYSPDSYQGAHCTPEQAWQMFLDSGAKHLVPIHWDTFVLSHEPVDEPLQRLLQIAGAEASRILIREHGESFTFSPAATHDQHEQHEKTPC</sequence>
<dbReference type="PANTHER" id="PTHR15032">
    <property type="entry name" value="N-ACYL-PHOSPHATIDYLETHANOLAMINE-HYDROLYZING PHOSPHOLIPASE D"/>
    <property type="match status" value="1"/>
</dbReference>
<dbReference type="PIRSF" id="PIRSF038896">
    <property type="entry name" value="NAPE-PLD"/>
    <property type="match status" value="1"/>
</dbReference>
<dbReference type="GO" id="GO:0070290">
    <property type="term" value="F:N-acylphosphatidylethanolamine-specific phospholipase D activity"/>
    <property type="evidence" value="ECO:0007669"/>
    <property type="project" value="InterPro"/>
</dbReference>
<dbReference type="GO" id="GO:0005737">
    <property type="term" value="C:cytoplasm"/>
    <property type="evidence" value="ECO:0007669"/>
    <property type="project" value="TreeGrafter"/>
</dbReference>
<evidence type="ECO:0000313" key="2">
    <source>
        <dbReference type="EMBL" id="ARU62836.1"/>
    </source>
</evidence>
<dbReference type="Gene3D" id="3.60.15.10">
    <property type="entry name" value="Ribonuclease Z/Hydroxyacylglutathione hydrolase-like"/>
    <property type="match status" value="1"/>
</dbReference>
<dbReference type="InterPro" id="IPR024884">
    <property type="entry name" value="NAPE-PLD"/>
</dbReference>
<keyword evidence="3" id="KW-1185">Reference proteome</keyword>
<dbReference type="GO" id="GO:0008270">
    <property type="term" value="F:zinc ion binding"/>
    <property type="evidence" value="ECO:0007669"/>
    <property type="project" value="InterPro"/>
</dbReference>
<gene>
    <name evidence="2" type="ORF">CBW65_19040</name>
</gene>
<dbReference type="Proteomes" id="UP000195437">
    <property type="component" value="Chromosome"/>
</dbReference>
<dbReference type="PANTHER" id="PTHR15032:SF4">
    <property type="entry name" value="N-ACYL-PHOSPHATIDYLETHANOLAMINE-HYDROLYZING PHOSPHOLIPASE D"/>
    <property type="match status" value="1"/>
</dbReference>
<feature type="domain" description="Metallo-beta-lactamase" evidence="1">
    <location>
        <begin position="73"/>
        <end position="270"/>
    </location>
</feature>
<name>A0A1Y0ISQ7_9BACL</name>
<dbReference type="SUPFAM" id="SSF56281">
    <property type="entry name" value="Metallo-hydrolase/oxidoreductase"/>
    <property type="match status" value="1"/>
</dbReference>
<evidence type="ECO:0000313" key="3">
    <source>
        <dbReference type="Proteomes" id="UP000195437"/>
    </source>
</evidence>
<dbReference type="RefSeq" id="WP_087458186.1">
    <property type="nucleotide sequence ID" value="NZ_CP021434.1"/>
</dbReference>
<dbReference type="KEGG" id="tum:CBW65_19040"/>
<proteinExistence type="predicted"/>
<organism evidence="2 3">
    <name type="scientific">Tumebacillus avium</name>
    <dbReference type="NCBI Taxonomy" id="1903704"/>
    <lineage>
        <taxon>Bacteria</taxon>
        <taxon>Bacillati</taxon>
        <taxon>Bacillota</taxon>
        <taxon>Bacilli</taxon>
        <taxon>Bacillales</taxon>
        <taxon>Alicyclobacillaceae</taxon>
        <taxon>Tumebacillus</taxon>
    </lineage>
</organism>
<dbReference type="AlphaFoldDB" id="A0A1Y0ISQ7"/>
<evidence type="ECO:0000259" key="1">
    <source>
        <dbReference type="Pfam" id="PF12706"/>
    </source>
</evidence>
<dbReference type="EMBL" id="CP021434">
    <property type="protein sequence ID" value="ARU62836.1"/>
    <property type="molecule type" value="Genomic_DNA"/>
</dbReference>
<accession>A0A1Y0ISQ7</accession>